<keyword evidence="8" id="KW-1185">Reference proteome</keyword>
<dbReference type="EMBL" id="RRUE01000002">
    <property type="protein sequence ID" value="RRN44300.1"/>
    <property type="molecule type" value="Genomic_DNA"/>
</dbReference>
<evidence type="ECO:0000256" key="4">
    <source>
        <dbReference type="PROSITE-ProRule" id="PRU00354"/>
    </source>
</evidence>
<dbReference type="Gene3D" id="3.40.50.150">
    <property type="entry name" value="Vaccinia Virus protein VP39"/>
    <property type="match status" value="1"/>
</dbReference>
<feature type="signal peptide" evidence="5">
    <location>
        <begin position="1"/>
        <end position="22"/>
    </location>
</feature>
<dbReference type="SUPFAM" id="SSF53335">
    <property type="entry name" value="S-adenosyl-L-methionine-dependent methyltransferases"/>
    <property type="match status" value="1"/>
</dbReference>
<dbReference type="InterPro" id="IPR029063">
    <property type="entry name" value="SAM-dependent_MTases_sf"/>
</dbReference>
<dbReference type="PROSITE" id="PS51006">
    <property type="entry name" value="PABS_2"/>
    <property type="match status" value="1"/>
</dbReference>
<dbReference type="PANTHER" id="PTHR43317">
    <property type="entry name" value="THERMOSPERMINE SYNTHASE ACAULIS5"/>
    <property type="match status" value="1"/>
</dbReference>
<feature type="chain" id="PRO_5018705175" description="PABS domain-containing protein" evidence="5">
    <location>
        <begin position="23"/>
        <end position="304"/>
    </location>
</feature>
<dbReference type="GO" id="GO:0006596">
    <property type="term" value="P:polyamine biosynthetic process"/>
    <property type="evidence" value="ECO:0007669"/>
    <property type="project" value="UniProtKB-UniRule"/>
</dbReference>
<reference evidence="7 8" key="1">
    <citation type="submission" date="2018-11" db="EMBL/GenBank/DDBJ databases">
        <title>Genome sequencing of Lautropia sp. KCOM 2505 (= ChDC F240).</title>
        <authorList>
            <person name="Kook J.-K."/>
            <person name="Park S.-N."/>
            <person name="Lim Y.K."/>
        </authorList>
    </citation>
    <scope>NUCLEOTIDE SEQUENCE [LARGE SCALE GENOMIC DNA]</scope>
    <source>
        <strain evidence="7 8">KCOM 2505</strain>
    </source>
</reference>
<evidence type="ECO:0000313" key="8">
    <source>
        <dbReference type="Proteomes" id="UP000270261"/>
    </source>
</evidence>
<evidence type="ECO:0000313" key="7">
    <source>
        <dbReference type="EMBL" id="RRN44300.1"/>
    </source>
</evidence>
<comment type="caution">
    <text evidence="7">The sequence shown here is derived from an EMBL/GenBank/DDBJ whole genome shotgun (WGS) entry which is preliminary data.</text>
</comment>
<dbReference type="OrthoDB" id="9761985at2"/>
<feature type="active site" description="Proton acceptor" evidence="4">
    <location>
        <position position="170"/>
    </location>
</feature>
<evidence type="ECO:0000259" key="6">
    <source>
        <dbReference type="PROSITE" id="PS51006"/>
    </source>
</evidence>
<evidence type="ECO:0000256" key="2">
    <source>
        <dbReference type="ARBA" id="ARBA00022679"/>
    </source>
</evidence>
<keyword evidence="2 4" id="KW-0808">Transferase</keyword>
<name>A0A3R8LMB7_9BURK</name>
<dbReference type="InterPro" id="IPR030374">
    <property type="entry name" value="PABS"/>
</dbReference>
<sequence>MQKRAAAFLITLGLAATANAPAAPRHRIIHQQKSLYRNILVVDQAGAQHDLRCMVFGRLHGYQSCIRPGSSAMVLHYTQAMLLALTMRDGPHRRALVIGLGGGSLPAALRALYPDLHIDSVELDPAVGEVARTFFGYRTDARSLLHIEDARVFVRQAAWAGTTYDLVLIDAFDRQYIPEHLLTREFLQQVASILKMDGAVAANTFTNGTLAPYETATYRSVFGDVLEADVPGGNRIILGRRDGAVPSARAMRTRALALDAGFRRLGIDRGEVMSWIRGRAVAPENEADHVLTDQFSPANLLLQQ</sequence>
<feature type="domain" description="PABS" evidence="6">
    <location>
        <begin position="7"/>
        <end position="259"/>
    </location>
</feature>
<dbReference type="RefSeq" id="WP_125096495.1">
    <property type="nucleotide sequence ID" value="NZ_RRUE01000002.1"/>
</dbReference>
<organism evidence="7 8">
    <name type="scientific">Lautropia dentalis</name>
    <dbReference type="NCBI Taxonomy" id="2490857"/>
    <lineage>
        <taxon>Bacteria</taxon>
        <taxon>Pseudomonadati</taxon>
        <taxon>Pseudomonadota</taxon>
        <taxon>Betaproteobacteria</taxon>
        <taxon>Burkholderiales</taxon>
        <taxon>Burkholderiaceae</taxon>
        <taxon>Lautropia</taxon>
    </lineage>
</organism>
<evidence type="ECO:0000256" key="3">
    <source>
        <dbReference type="ARBA" id="ARBA00023115"/>
    </source>
</evidence>
<dbReference type="AlphaFoldDB" id="A0A3R8LMB7"/>
<proteinExistence type="inferred from homology"/>
<comment type="similarity">
    <text evidence="1">Belongs to the spermidine/spermine synthase family.</text>
</comment>
<dbReference type="GO" id="GO:0016740">
    <property type="term" value="F:transferase activity"/>
    <property type="evidence" value="ECO:0007669"/>
    <property type="project" value="UniProtKB-UniRule"/>
</dbReference>
<evidence type="ECO:0000256" key="5">
    <source>
        <dbReference type="SAM" id="SignalP"/>
    </source>
</evidence>
<evidence type="ECO:0000256" key="1">
    <source>
        <dbReference type="ARBA" id="ARBA00007867"/>
    </source>
</evidence>
<accession>A0A3R8LMB7</accession>
<dbReference type="Proteomes" id="UP000270261">
    <property type="component" value="Unassembled WGS sequence"/>
</dbReference>
<dbReference type="Pfam" id="PF01564">
    <property type="entry name" value="Spermine_synth"/>
    <property type="match status" value="1"/>
</dbReference>
<protein>
    <recommendedName>
        <fullName evidence="6">PABS domain-containing protein</fullName>
    </recommendedName>
</protein>
<keyword evidence="5" id="KW-0732">Signal</keyword>
<dbReference type="NCBIfam" id="NF037959">
    <property type="entry name" value="MFS_SpdSyn"/>
    <property type="match status" value="1"/>
</dbReference>
<gene>
    <name evidence="7" type="ORF">EHV23_13325</name>
</gene>
<dbReference type="PANTHER" id="PTHR43317:SF1">
    <property type="entry name" value="THERMOSPERMINE SYNTHASE ACAULIS5"/>
    <property type="match status" value="1"/>
</dbReference>
<keyword evidence="3 4" id="KW-0620">Polyamine biosynthesis</keyword>